<evidence type="ECO:0000313" key="1">
    <source>
        <dbReference type="EMBL" id="RGV02662.1"/>
    </source>
</evidence>
<dbReference type="EMBL" id="QRYT01000127">
    <property type="protein sequence ID" value="RGV02662.1"/>
    <property type="molecule type" value="Genomic_DNA"/>
</dbReference>
<name>A0A412VC04_PHOVU</name>
<organism evidence="1 2">
    <name type="scientific">Phocaeicola vulgatus</name>
    <name type="common">Bacteroides vulgatus</name>
    <dbReference type="NCBI Taxonomy" id="821"/>
    <lineage>
        <taxon>Bacteria</taxon>
        <taxon>Pseudomonadati</taxon>
        <taxon>Bacteroidota</taxon>
        <taxon>Bacteroidia</taxon>
        <taxon>Bacteroidales</taxon>
        <taxon>Bacteroidaceae</taxon>
        <taxon>Phocaeicola</taxon>
    </lineage>
</organism>
<proteinExistence type="predicted"/>
<protein>
    <submittedName>
        <fullName evidence="1">Type II toxin-antitoxin system PemK/MazF family toxin</fullName>
    </submittedName>
</protein>
<reference evidence="1 2" key="1">
    <citation type="submission" date="2018-08" db="EMBL/GenBank/DDBJ databases">
        <title>A genome reference for cultivated species of the human gut microbiota.</title>
        <authorList>
            <person name="Zou Y."/>
            <person name="Xue W."/>
            <person name="Luo G."/>
        </authorList>
    </citation>
    <scope>NUCLEOTIDE SEQUENCE [LARGE SCALE GENOMIC DNA]</scope>
    <source>
        <strain evidence="1 2">AF14-8</strain>
    </source>
</reference>
<accession>A0A412VC04</accession>
<gene>
    <name evidence="1" type="ORF">DWW27_23800</name>
</gene>
<dbReference type="AlphaFoldDB" id="A0A412VC04"/>
<comment type="caution">
    <text evidence="1">The sequence shown here is derived from an EMBL/GenBank/DDBJ whole genome shotgun (WGS) entry which is preliminary data.</text>
</comment>
<feature type="non-terminal residue" evidence="1">
    <location>
        <position position="21"/>
    </location>
</feature>
<evidence type="ECO:0000313" key="2">
    <source>
        <dbReference type="Proteomes" id="UP000285379"/>
    </source>
</evidence>
<sequence length="21" mass="2503">MVEQYEVYWVELDPTRGGEMA</sequence>
<dbReference type="Proteomes" id="UP000285379">
    <property type="component" value="Unassembled WGS sequence"/>
</dbReference>